<keyword evidence="2" id="KW-1185">Reference proteome</keyword>
<dbReference type="InParanoid" id="A0A068UQ52"/>
<dbReference type="AlphaFoldDB" id="A0A068UQ52"/>
<sequence length="96" mass="11429">MSAFFAIFFYCYTRNKKESAEVPKILCHFTRFRDLPLASVIPQKLHKMRLRRLVHRKLRNESRMRVPTYVASTGSGGADHFFLFFFSKFMQAIQDF</sequence>
<dbReference type="Gramene" id="CDP10389">
    <property type="protein sequence ID" value="CDP10389"/>
    <property type="gene ID" value="GSCOC_T00031100001"/>
</dbReference>
<organism evidence="1 2">
    <name type="scientific">Coffea canephora</name>
    <name type="common">Robusta coffee</name>
    <dbReference type="NCBI Taxonomy" id="49390"/>
    <lineage>
        <taxon>Eukaryota</taxon>
        <taxon>Viridiplantae</taxon>
        <taxon>Streptophyta</taxon>
        <taxon>Embryophyta</taxon>
        <taxon>Tracheophyta</taxon>
        <taxon>Spermatophyta</taxon>
        <taxon>Magnoliopsida</taxon>
        <taxon>eudicotyledons</taxon>
        <taxon>Gunneridae</taxon>
        <taxon>Pentapetalae</taxon>
        <taxon>asterids</taxon>
        <taxon>lamiids</taxon>
        <taxon>Gentianales</taxon>
        <taxon>Rubiaceae</taxon>
        <taxon>Ixoroideae</taxon>
        <taxon>Gardenieae complex</taxon>
        <taxon>Bertiereae - Coffeeae clade</taxon>
        <taxon>Coffeeae</taxon>
        <taxon>Coffea</taxon>
    </lineage>
</organism>
<proteinExistence type="predicted"/>
<reference evidence="2" key="1">
    <citation type="journal article" date="2014" name="Science">
        <title>The coffee genome provides insight into the convergent evolution of caffeine biosynthesis.</title>
        <authorList>
            <person name="Denoeud F."/>
            <person name="Carretero-Paulet L."/>
            <person name="Dereeper A."/>
            <person name="Droc G."/>
            <person name="Guyot R."/>
            <person name="Pietrella M."/>
            <person name="Zheng C."/>
            <person name="Alberti A."/>
            <person name="Anthony F."/>
            <person name="Aprea G."/>
            <person name="Aury J.M."/>
            <person name="Bento P."/>
            <person name="Bernard M."/>
            <person name="Bocs S."/>
            <person name="Campa C."/>
            <person name="Cenci A."/>
            <person name="Combes M.C."/>
            <person name="Crouzillat D."/>
            <person name="Da Silva C."/>
            <person name="Daddiego L."/>
            <person name="De Bellis F."/>
            <person name="Dussert S."/>
            <person name="Garsmeur O."/>
            <person name="Gayraud T."/>
            <person name="Guignon V."/>
            <person name="Jahn K."/>
            <person name="Jamilloux V."/>
            <person name="Joet T."/>
            <person name="Labadie K."/>
            <person name="Lan T."/>
            <person name="Leclercq J."/>
            <person name="Lepelley M."/>
            <person name="Leroy T."/>
            <person name="Li L.T."/>
            <person name="Librado P."/>
            <person name="Lopez L."/>
            <person name="Munoz A."/>
            <person name="Noel B."/>
            <person name="Pallavicini A."/>
            <person name="Perrotta G."/>
            <person name="Poncet V."/>
            <person name="Pot D."/>
            <person name="Priyono X."/>
            <person name="Rigoreau M."/>
            <person name="Rouard M."/>
            <person name="Rozas J."/>
            <person name="Tranchant-Dubreuil C."/>
            <person name="VanBuren R."/>
            <person name="Zhang Q."/>
            <person name="Andrade A.C."/>
            <person name="Argout X."/>
            <person name="Bertrand B."/>
            <person name="de Kochko A."/>
            <person name="Graziosi G."/>
            <person name="Henry R.J."/>
            <person name="Jayarama X."/>
            <person name="Ming R."/>
            <person name="Nagai C."/>
            <person name="Rounsley S."/>
            <person name="Sankoff D."/>
            <person name="Giuliano G."/>
            <person name="Albert V.A."/>
            <person name="Wincker P."/>
            <person name="Lashermes P."/>
        </authorList>
    </citation>
    <scope>NUCLEOTIDE SEQUENCE [LARGE SCALE GENOMIC DNA]</scope>
    <source>
        <strain evidence="2">cv. DH200-94</strain>
    </source>
</reference>
<name>A0A068UQ52_COFCA</name>
<dbReference type="Proteomes" id="UP000295252">
    <property type="component" value="Chromosome VIII"/>
</dbReference>
<accession>A0A068UQ52</accession>
<protein>
    <submittedName>
        <fullName evidence="1">Uncharacterized protein</fullName>
    </submittedName>
</protein>
<evidence type="ECO:0000313" key="1">
    <source>
        <dbReference type="EMBL" id="CDP10389.1"/>
    </source>
</evidence>
<evidence type="ECO:0000313" key="2">
    <source>
        <dbReference type="Proteomes" id="UP000295252"/>
    </source>
</evidence>
<dbReference type="EMBL" id="HG739129">
    <property type="protein sequence ID" value="CDP10389.1"/>
    <property type="molecule type" value="Genomic_DNA"/>
</dbReference>
<gene>
    <name evidence="1" type="ORF">GSCOC_T00031100001</name>
</gene>